<proteinExistence type="predicted"/>
<evidence type="ECO:0000256" key="1">
    <source>
        <dbReference type="SAM" id="Phobius"/>
    </source>
</evidence>
<keyword evidence="1" id="KW-0812">Transmembrane</keyword>
<dbReference type="Pfam" id="PF03703">
    <property type="entry name" value="bPH_2"/>
    <property type="match status" value="1"/>
</dbReference>
<name>A0A399PBC8_9MICO</name>
<evidence type="ECO:0000259" key="2">
    <source>
        <dbReference type="Pfam" id="PF03703"/>
    </source>
</evidence>
<reference evidence="3 4" key="1">
    <citation type="submission" date="2018-08" db="EMBL/GenBank/DDBJ databases">
        <title>Genome Sequence of Clavibacter michiganensis Subspecies type strains, and the Atypical Peach-Colored Strains Isolated from Tomato.</title>
        <authorList>
            <person name="Osdaghi E."/>
            <person name="Portier P."/>
            <person name="Briand M."/>
            <person name="Jacques M.-A."/>
        </authorList>
    </citation>
    <scope>NUCLEOTIDE SEQUENCE [LARGE SCALE GENOMIC DNA]</scope>
    <source>
        <strain evidence="3 4">CFBP 6488</strain>
    </source>
</reference>
<dbReference type="InterPro" id="IPR005182">
    <property type="entry name" value="YdbS-like_PH"/>
</dbReference>
<dbReference type="Proteomes" id="UP000266634">
    <property type="component" value="Unassembled WGS sequence"/>
</dbReference>
<dbReference type="EMBL" id="QWEA01001254">
    <property type="protein sequence ID" value="RIJ03330.1"/>
    <property type="molecule type" value="Genomic_DNA"/>
</dbReference>
<dbReference type="AlphaFoldDB" id="A0A399PBC8"/>
<evidence type="ECO:0000313" key="4">
    <source>
        <dbReference type="Proteomes" id="UP000266634"/>
    </source>
</evidence>
<feature type="transmembrane region" description="Helical" evidence="1">
    <location>
        <begin position="83"/>
        <end position="105"/>
    </location>
</feature>
<dbReference type="PANTHER" id="PTHR34473">
    <property type="entry name" value="UPF0699 TRANSMEMBRANE PROTEIN YDBS"/>
    <property type="match status" value="1"/>
</dbReference>
<comment type="caution">
    <text evidence="3">The sequence shown here is derived from an EMBL/GenBank/DDBJ whole genome shotgun (WGS) entry which is preliminary data.</text>
</comment>
<keyword evidence="1" id="KW-0472">Membrane</keyword>
<organism evidence="3 4">
    <name type="scientific">Clavibacter michiganensis subsp. insidiosus</name>
    <dbReference type="NCBI Taxonomy" id="33014"/>
    <lineage>
        <taxon>Bacteria</taxon>
        <taxon>Bacillati</taxon>
        <taxon>Actinomycetota</taxon>
        <taxon>Actinomycetes</taxon>
        <taxon>Micrococcales</taxon>
        <taxon>Microbacteriaceae</taxon>
        <taxon>Clavibacter</taxon>
    </lineage>
</organism>
<sequence length="200" mass="21692">MPSGAAAGAVPAAEARIAEELTDGDWHRLHPATPVLRGGVLFLVAIGFLVSSLREQLVEQFVPGQRRDGEQDLIPMLVETGSLVWVVLALLAFTLLAVGVSYLSWRMHTFRVTEETVEVRSGILSRTNRRARLDRIQGVNIVRPLIARLIGAAKLEIQVAGNDANLPLQYLRSRDADAFRLRVLRLASGARAEAAGSAPA</sequence>
<protein>
    <recommendedName>
        <fullName evidence="2">YdbS-like PH domain-containing protein</fullName>
    </recommendedName>
</protein>
<dbReference type="PANTHER" id="PTHR34473:SF2">
    <property type="entry name" value="UPF0699 TRANSMEMBRANE PROTEIN YDBT"/>
    <property type="match status" value="1"/>
</dbReference>
<gene>
    <name evidence="3" type="ORF">DZF93_17940</name>
</gene>
<keyword evidence="1" id="KW-1133">Transmembrane helix</keyword>
<feature type="domain" description="YdbS-like PH" evidence="2">
    <location>
        <begin position="105"/>
        <end position="180"/>
    </location>
</feature>
<feature type="non-terminal residue" evidence="3">
    <location>
        <position position="200"/>
    </location>
</feature>
<evidence type="ECO:0000313" key="3">
    <source>
        <dbReference type="EMBL" id="RIJ03330.1"/>
    </source>
</evidence>
<accession>A0A399PBC8</accession>